<name>A0A4Z2ER24_9TELE</name>
<dbReference type="AlphaFoldDB" id="A0A4Z2ER24"/>
<protein>
    <submittedName>
        <fullName evidence="2">Uncharacterized protein</fullName>
    </submittedName>
</protein>
<evidence type="ECO:0000313" key="2">
    <source>
        <dbReference type="EMBL" id="TNN30742.1"/>
    </source>
</evidence>
<dbReference type="Proteomes" id="UP000314294">
    <property type="component" value="Unassembled WGS sequence"/>
</dbReference>
<reference evidence="2 3" key="1">
    <citation type="submission" date="2019-03" db="EMBL/GenBank/DDBJ databases">
        <title>First draft genome of Liparis tanakae, snailfish: a comprehensive survey of snailfish specific genes.</title>
        <authorList>
            <person name="Kim W."/>
            <person name="Song I."/>
            <person name="Jeong J.-H."/>
            <person name="Kim D."/>
            <person name="Kim S."/>
            <person name="Ryu S."/>
            <person name="Song J.Y."/>
            <person name="Lee S.K."/>
        </authorList>
    </citation>
    <scope>NUCLEOTIDE SEQUENCE [LARGE SCALE GENOMIC DNA]</scope>
    <source>
        <tissue evidence="2">Muscle</tissue>
    </source>
</reference>
<dbReference type="EMBL" id="SRLO01004169">
    <property type="protein sequence ID" value="TNN30742.1"/>
    <property type="molecule type" value="Genomic_DNA"/>
</dbReference>
<evidence type="ECO:0000256" key="1">
    <source>
        <dbReference type="SAM" id="MobiDB-lite"/>
    </source>
</evidence>
<evidence type="ECO:0000313" key="3">
    <source>
        <dbReference type="Proteomes" id="UP000314294"/>
    </source>
</evidence>
<comment type="caution">
    <text evidence="2">The sequence shown here is derived from an EMBL/GenBank/DDBJ whole genome shotgun (WGS) entry which is preliminary data.</text>
</comment>
<proteinExistence type="predicted"/>
<feature type="region of interest" description="Disordered" evidence="1">
    <location>
        <begin position="37"/>
        <end position="56"/>
    </location>
</feature>
<organism evidence="2 3">
    <name type="scientific">Liparis tanakae</name>
    <name type="common">Tanaka's snailfish</name>
    <dbReference type="NCBI Taxonomy" id="230148"/>
    <lineage>
        <taxon>Eukaryota</taxon>
        <taxon>Metazoa</taxon>
        <taxon>Chordata</taxon>
        <taxon>Craniata</taxon>
        <taxon>Vertebrata</taxon>
        <taxon>Euteleostomi</taxon>
        <taxon>Actinopterygii</taxon>
        <taxon>Neopterygii</taxon>
        <taxon>Teleostei</taxon>
        <taxon>Neoteleostei</taxon>
        <taxon>Acanthomorphata</taxon>
        <taxon>Eupercaria</taxon>
        <taxon>Perciformes</taxon>
        <taxon>Cottioidei</taxon>
        <taxon>Cottales</taxon>
        <taxon>Liparidae</taxon>
        <taxon>Liparis</taxon>
    </lineage>
</organism>
<accession>A0A4Z2ER24</accession>
<sequence>MHCSLNYSYRSPPFASKISSIRCTFYTVTYNPGRRERQDVKSGVSARLPESASDNQGNAEAISKYIVSCFSRSDIGEV</sequence>
<gene>
    <name evidence="2" type="ORF">EYF80_059106</name>
</gene>
<keyword evidence="3" id="KW-1185">Reference proteome</keyword>